<name>A0A428Z2S9_KIBAR</name>
<dbReference type="EMBL" id="QHKI01000031">
    <property type="protein sequence ID" value="RSM79989.1"/>
    <property type="molecule type" value="Genomic_DNA"/>
</dbReference>
<organism evidence="2 3">
    <name type="scientific">Kibdelosporangium aridum</name>
    <dbReference type="NCBI Taxonomy" id="2030"/>
    <lineage>
        <taxon>Bacteria</taxon>
        <taxon>Bacillati</taxon>
        <taxon>Actinomycetota</taxon>
        <taxon>Actinomycetes</taxon>
        <taxon>Pseudonocardiales</taxon>
        <taxon>Pseudonocardiaceae</taxon>
        <taxon>Kibdelosporangium</taxon>
    </lineage>
</organism>
<protein>
    <submittedName>
        <fullName evidence="2">Uncharacterized protein</fullName>
    </submittedName>
</protein>
<dbReference type="OrthoDB" id="9757728at2"/>
<proteinExistence type="predicted"/>
<comment type="caution">
    <text evidence="2">The sequence shown here is derived from an EMBL/GenBank/DDBJ whole genome shotgun (WGS) entry which is preliminary data.</text>
</comment>
<gene>
    <name evidence="2" type="ORF">DMH04_30790</name>
</gene>
<dbReference type="Proteomes" id="UP000287547">
    <property type="component" value="Unassembled WGS sequence"/>
</dbReference>
<accession>A0A428Z2S9</accession>
<reference evidence="2 3" key="1">
    <citation type="submission" date="2018-05" db="EMBL/GenBank/DDBJ databases">
        <title>Evolution of GPA BGCs.</title>
        <authorList>
            <person name="Waglechner N."/>
            <person name="Wright G.D."/>
        </authorList>
    </citation>
    <scope>NUCLEOTIDE SEQUENCE [LARGE SCALE GENOMIC DNA]</scope>
    <source>
        <strain evidence="2 3">A82846</strain>
    </source>
</reference>
<feature type="region of interest" description="Disordered" evidence="1">
    <location>
        <begin position="330"/>
        <end position="354"/>
    </location>
</feature>
<evidence type="ECO:0000313" key="3">
    <source>
        <dbReference type="Proteomes" id="UP000287547"/>
    </source>
</evidence>
<evidence type="ECO:0000313" key="2">
    <source>
        <dbReference type="EMBL" id="RSM79989.1"/>
    </source>
</evidence>
<dbReference type="RefSeq" id="WP_037269026.1">
    <property type="nucleotide sequence ID" value="NZ_QHKI01000031.1"/>
</dbReference>
<evidence type="ECO:0000256" key="1">
    <source>
        <dbReference type="SAM" id="MobiDB-lite"/>
    </source>
</evidence>
<sequence>MPDLKLDFPVLLGPVRIETRYTETELLIRVFPDEWSVDKFEPDPTAAELAALDAYWATLWASGGSKVGEQAAWQQLVARIPVGRAGWLLQNHKPANLAERPTGIPAGTTVLVVITTEPVAAEDRQPTVTYWTSVWDAHGDRGKLRDADIALLAAVGPDRANTIRARRPSGVDSAPSNRNEAVAVTFLVLTRPAPGDIAQQSWTVAAKAKLLPDRFTFYGYAGGTRVFAEPGKPVKPDLAVSPDPEEPEETQLKVIEDTGELVVPDALKWLTDFDAAVAAGMGIRILLKPEFKAGLDRLIVLGLREQATPEQSATAWGELLKDQLRTPSGFGFLPQGTPTNNSEQVAAGQDPRTEAESGLATAAGFAAAAEDWTTKTDGEWFAELLGLDPEVLAGAPNADGTDRRDARAAHTALWPATWGYYLPALLNGVLTEEQIAQTRQFFLEHVSGRGPLPVVKIGRQPYGILPTTVFSKLAWPATAPHRTALNAVLKQAAIDWQAALAHVQYLDSTEGDPHQKLLDILALHPTSVEYYQRYANSAEDLFNRENLRGAGPALADQFEAMLSSPIRDVLARFGHDSGDPDLLRRLFAEEVQLLTAPVVDDRPLSEVDLIRKYAPEGNYLAWLAHYGEVNLDKVRKQEGFINNTPPSALLYLLARHAVLLGAAEAARRLALLTPGAEVPDVRDAPFIHVKVSDERSESRYRKLYSTDPAIDPDRLVYEHLRTVLDTSPAAADLSEQLNALKELAKLPTARLERVFAEHIDCATYRLDAWRLGLVNERLAELRKDPAGGAPKRGLHLGAYGWLENIERKPAPALESLPDGLPAIFGTDDLPYDDKNGGYVHAPSPAHARTAAVLRAGYIANGKERDDSSFAVNLSSERVRIALSILDGMRQGQSPGALLGYRFERGLHDVGAGLDKFIAELRLKFPLRANKITDTSTTVPQRIEQVEASNVIDGLSLLRHVDALPEEKKVYPFDFTGLPDADTTQKKAIGDQLEALRNAHDALADLVVAEGAHQALQGNAERASATLDSYTKGGVLPEPAVVETPRSGITLTHRLGLQFTSGLGPDSGAPLLGRNNPRARAEPAVNAWLPSILPLASNVAALVTWLDNENVPQSRVVTQQEAGLQAIDLLWAVPPAEKAETTDLDDRILGVVIENARPRPDAELTIDYTKRVSGKVSFFELSPLIGAVRTLLTTARPLRPSDLVPAAGSAPVDRTADDAVTLPRERLVAVMDSLTRLGNDVTAFVTDLGELYPAGADPVRADILEEIDNFLTRYAKLARTAGDFGLTISGWGELSMWRGGVFADVLTAVAEVAARMKLALDAADAQLEKYEELPSSTSDEERFRILLQIERLLVTNPKPRETTVFRQRNRVRSARTAFDNRLDKLLAFADTTEPTLSGLLADVADELPLTDIDPAGLDLTPFEDRVVAFGRELLTRADKLKNDLIGEKGRKKTATDLLAVHDATVTRPDRVKAGIDVLKVLLGEDVFVVPEFTPPEEVLDQWRDARDDSGKLVAHLKSTDPDDNKRDFPVDDWLHGMARVREKPRLWEKTVQLANALLDPGGLLGTGIFGWREPELTPIQLPYVENDHWLAMEFFDPEKVADQLDQDRLLFTAHYATTLGSEHQCGLLLDEWTEVIPAERETTGIALHYDRPDSEPPQAMLLVVPPVLDPAGTWTPELLIEAITETFDLAKTRAVEPDHLEGTELSHLLPATVMSAVRGDVTVGTDLAVANLRWKAAR</sequence>